<dbReference type="InterPro" id="IPR018076">
    <property type="entry name" value="T2SS_GspF_dom"/>
</dbReference>
<proteinExistence type="inferred from homology"/>
<dbReference type="BioCyc" id="EBAC796937-HMP:GMGH-154-MONOMER"/>
<keyword evidence="5 7" id="KW-1133">Transmembrane helix</keyword>
<dbReference type="PANTHER" id="PTHR30012">
    <property type="entry name" value="GENERAL SECRETION PATHWAY PROTEIN"/>
    <property type="match status" value="1"/>
</dbReference>
<keyword evidence="6 7" id="KW-0472">Membrane</keyword>
<dbReference type="RefSeq" id="WP_009524391.1">
    <property type="nucleotide sequence ID" value="NZ_JH414546.1"/>
</dbReference>
<dbReference type="HOGENOM" id="CLU_035032_0_0_9"/>
<dbReference type="Gene3D" id="1.20.81.30">
    <property type="entry name" value="Type II secretion system (T2SS), domain F"/>
    <property type="match status" value="2"/>
</dbReference>
<comment type="subcellular location">
    <subcellularLocation>
        <location evidence="1">Cell membrane</location>
        <topology evidence="1">Multi-pass membrane protein</topology>
    </subcellularLocation>
</comment>
<accession>G9WXR5</accession>
<evidence type="ECO:0000259" key="8">
    <source>
        <dbReference type="Pfam" id="PF00482"/>
    </source>
</evidence>
<dbReference type="InterPro" id="IPR003004">
    <property type="entry name" value="GspF/PilC"/>
</dbReference>
<dbReference type="AlphaFoldDB" id="G9WXR5"/>
<dbReference type="PRINTS" id="PR00812">
    <property type="entry name" value="BCTERIALGSPF"/>
</dbReference>
<dbReference type="PANTHER" id="PTHR30012:SF0">
    <property type="entry name" value="TYPE II SECRETION SYSTEM PROTEIN F-RELATED"/>
    <property type="match status" value="1"/>
</dbReference>
<comment type="similarity">
    <text evidence="2">Belongs to the GSP F family.</text>
</comment>
<evidence type="ECO:0000256" key="3">
    <source>
        <dbReference type="ARBA" id="ARBA00022475"/>
    </source>
</evidence>
<sequence>MKKFPNIFKRSKLSYEENAIFFESMSELISTGVPIVKIFDITDIKVKDKKILFDIKTDISNGVSLSTALQNTDIFNDLTISIIKMGEETGNLKISFEKLSKYYYKLSESRKNIKTASFYPMILSVSILFLLIFINYYFIPQIVNLYSYDLSKLNVFSRTLFMISLFLNDYKLESSLMMISLISIIYLFFKDLYKNRDDNNFLQKIPVISKLAVSNAMANILWSYSIMTSAGIDIIKSTEILSESTSNKFIKIKLKQLKENINSGKSISYSVESLNLDDDMLKYFISIGEKTGNMDKYLSILSDRYSKNLSNEIKYISEIIQPVLIIVITFIVGIIIAGVVLPVLNYDNIL</sequence>
<evidence type="ECO:0000256" key="7">
    <source>
        <dbReference type="SAM" id="Phobius"/>
    </source>
</evidence>
<dbReference type="EMBL" id="AFZE01000001">
    <property type="protein sequence ID" value="EHL16912.1"/>
    <property type="molecule type" value="Genomic_DNA"/>
</dbReference>
<gene>
    <name evidence="9" type="ORF">HMPREF9629_00154</name>
</gene>
<evidence type="ECO:0000256" key="1">
    <source>
        <dbReference type="ARBA" id="ARBA00004651"/>
    </source>
</evidence>
<organism evidence="9 10">
    <name type="scientific">Peptoanaerobacter stomatis</name>
    <dbReference type="NCBI Taxonomy" id="796937"/>
    <lineage>
        <taxon>Bacteria</taxon>
        <taxon>Bacillati</taxon>
        <taxon>Bacillota</taxon>
        <taxon>Clostridia</taxon>
        <taxon>Peptostreptococcales</taxon>
        <taxon>Filifactoraceae</taxon>
        <taxon>Peptoanaerobacter</taxon>
    </lineage>
</organism>
<evidence type="ECO:0000256" key="2">
    <source>
        <dbReference type="ARBA" id="ARBA00005745"/>
    </source>
</evidence>
<feature type="transmembrane region" description="Helical" evidence="7">
    <location>
        <begin position="323"/>
        <end position="344"/>
    </location>
</feature>
<evidence type="ECO:0000313" key="10">
    <source>
        <dbReference type="Proteomes" id="UP000006437"/>
    </source>
</evidence>
<evidence type="ECO:0000256" key="5">
    <source>
        <dbReference type="ARBA" id="ARBA00022989"/>
    </source>
</evidence>
<dbReference type="GO" id="GO:0005886">
    <property type="term" value="C:plasma membrane"/>
    <property type="evidence" value="ECO:0007669"/>
    <property type="project" value="UniProtKB-SubCell"/>
</dbReference>
<feature type="transmembrane region" description="Helical" evidence="7">
    <location>
        <begin position="118"/>
        <end position="139"/>
    </location>
</feature>
<reference evidence="9 10" key="1">
    <citation type="submission" date="2011-08" db="EMBL/GenBank/DDBJ databases">
        <title>The Genome Sequence of Eubacteriaceae bacterium ACC19a.</title>
        <authorList>
            <consortium name="The Broad Institute Genome Sequencing Platform"/>
            <person name="Earl A."/>
            <person name="Ward D."/>
            <person name="Feldgarden M."/>
            <person name="Gevers D."/>
            <person name="Sizova M."/>
            <person name="Hazen A."/>
            <person name="Epstein S."/>
            <person name="Young S.K."/>
            <person name="Zeng Q."/>
            <person name="Gargeya S."/>
            <person name="Fitzgerald M."/>
            <person name="Haas B."/>
            <person name="Abouelleil A."/>
            <person name="Alvarado L."/>
            <person name="Arachchi H.M."/>
            <person name="Berlin A."/>
            <person name="Brown A."/>
            <person name="Chapman S.B."/>
            <person name="Chen Z."/>
            <person name="Dunbar C."/>
            <person name="Freedman E."/>
            <person name="Gearin G."/>
            <person name="Gellesch M."/>
            <person name="Goldberg J."/>
            <person name="Griggs A."/>
            <person name="Gujja S."/>
            <person name="Heiman D."/>
            <person name="Howarth C."/>
            <person name="Larson L."/>
            <person name="Lui A."/>
            <person name="MacDonald P.J.P."/>
            <person name="Montmayeur A."/>
            <person name="Murphy C."/>
            <person name="Neiman D."/>
            <person name="Pearson M."/>
            <person name="Priest M."/>
            <person name="Roberts A."/>
            <person name="Saif S."/>
            <person name="Shea T."/>
            <person name="Shenoy N."/>
            <person name="Sisk P."/>
            <person name="Stolte C."/>
            <person name="Sykes S."/>
            <person name="Wortman J."/>
            <person name="Nusbaum C."/>
            <person name="Birren B."/>
        </authorList>
    </citation>
    <scope>NUCLEOTIDE SEQUENCE [LARGE SCALE GENOMIC DNA]</scope>
    <source>
        <strain evidence="9 10">ACC19a</strain>
    </source>
</reference>
<feature type="transmembrane region" description="Helical" evidence="7">
    <location>
        <begin position="170"/>
        <end position="189"/>
    </location>
</feature>
<feature type="domain" description="Type II secretion system protein GspF" evidence="8">
    <location>
        <begin position="21"/>
        <end position="140"/>
    </location>
</feature>
<keyword evidence="3" id="KW-1003">Cell membrane</keyword>
<keyword evidence="4 7" id="KW-0812">Transmembrane</keyword>
<dbReference type="Pfam" id="PF00482">
    <property type="entry name" value="T2SSF"/>
    <property type="match status" value="2"/>
</dbReference>
<evidence type="ECO:0000256" key="6">
    <source>
        <dbReference type="ARBA" id="ARBA00023136"/>
    </source>
</evidence>
<evidence type="ECO:0000256" key="4">
    <source>
        <dbReference type="ARBA" id="ARBA00022692"/>
    </source>
</evidence>
<protein>
    <recommendedName>
        <fullName evidence="8">Type II secretion system protein GspF domain-containing protein</fullName>
    </recommendedName>
</protein>
<name>G9WXR5_9FIRM</name>
<feature type="domain" description="Type II secretion system protein GspF" evidence="8">
    <location>
        <begin position="225"/>
        <end position="342"/>
    </location>
</feature>
<dbReference type="InterPro" id="IPR042094">
    <property type="entry name" value="T2SS_GspF_sf"/>
</dbReference>
<dbReference type="Proteomes" id="UP000006437">
    <property type="component" value="Unassembled WGS sequence"/>
</dbReference>
<comment type="caution">
    <text evidence="9">The sequence shown here is derived from an EMBL/GenBank/DDBJ whole genome shotgun (WGS) entry which is preliminary data.</text>
</comment>
<evidence type="ECO:0000313" key="9">
    <source>
        <dbReference type="EMBL" id="EHL16912.1"/>
    </source>
</evidence>